<name>A0A9X9BRL9_PSEMA</name>
<dbReference type="OrthoDB" id="6465464at2"/>
<evidence type="ECO:0000313" key="4">
    <source>
        <dbReference type="Proteomes" id="UP000316123"/>
    </source>
</evidence>
<reference evidence="3 4" key="1">
    <citation type="submission" date="2019-06" db="EMBL/GenBank/DDBJ databases">
        <title>Pseudomonas bimorpha sp. nov. isolated from bovine raw milk and skim milk concentrate.</title>
        <authorList>
            <person name="Hofmann K."/>
            <person name="Huptas C."/>
            <person name="Doll E."/>
            <person name="Scherer S."/>
            <person name="Wenning M."/>
        </authorList>
    </citation>
    <scope>NUCLEOTIDE SEQUENCE [LARGE SCALE GENOMIC DNA]</scope>
    <source>
        <strain evidence="3 4">DSM 13124</strain>
    </source>
</reference>
<proteinExistence type="predicted"/>
<dbReference type="InterPro" id="IPR031893">
    <property type="entry name" value="Phage_tail_APC"/>
</dbReference>
<organism evidence="3 4">
    <name type="scientific">Pseudomonas marginalis</name>
    <name type="common">Pseudomonas panacis</name>
    <dbReference type="NCBI Taxonomy" id="298"/>
    <lineage>
        <taxon>Bacteria</taxon>
        <taxon>Pseudomonadati</taxon>
        <taxon>Pseudomonadota</taxon>
        <taxon>Gammaproteobacteria</taxon>
        <taxon>Pseudomonadales</taxon>
        <taxon>Pseudomonadaceae</taxon>
        <taxon>Pseudomonas</taxon>
    </lineage>
</organism>
<dbReference type="RefSeq" id="WP_083381375.1">
    <property type="nucleotide sequence ID" value="NZ_FNSU01000003.1"/>
</dbReference>
<dbReference type="EMBL" id="VFEQ01000008">
    <property type="protein sequence ID" value="TWR59357.1"/>
    <property type="molecule type" value="Genomic_DNA"/>
</dbReference>
<dbReference type="Proteomes" id="UP000316123">
    <property type="component" value="Unassembled WGS sequence"/>
</dbReference>
<dbReference type="AlphaFoldDB" id="A0A9X9BRL9"/>
<evidence type="ECO:0000313" key="3">
    <source>
        <dbReference type="EMBL" id="TWR59357.1"/>
    </source>
</evidence>
<feature type="region of interest" description="Disordered" evidence="1">
    <location>
        <begin position="94"/>
        <end position="117"/>
    </location>
</feature>
<comment type="caution">
    <text evidence="3">The sequence shown here is derived from an EMBL/GenBank/DDBJ whole genome shotgun (WGS) entry which is preliminary data.</text>
</comment>
<feature type="domain" description="Phage tail assembly chaperone-like" evidence="2">
    <location>
        <begin position="44"/>
        <end position="110"/>
    </location>
</feature>
<evidence type="ECO:0000259" key="2">
    <source>
        <dbReference type="Pfam" id="PF16778"/>
    </source>
</evidence>
<protein>
    <recommendedName>
        <fullName evidence="2">Phage tail assembly chaperone-like domain-containing protein</fullName>
    </recommendedName>
</protein>
<sequence length="117" mass="13563">MSFAVRNDGIYRCRSIGGPEELLPGEVFSEVYVPLLSVGIDVDAERSWRDGELSSLMWLRERHRDQLEISVNTTLTGEQFTELLHYMQDLRDWPQSPDFPDSEHRPVAPEWIADQTE</sequence>
<accession>A0A9X9BRL9</accession>
<dbReference type="Pfam" id="PF16778">
    <property type="entry name" value="Phage_tail_APC"/>
    <property type="match status" value="1"/>
</dbReference>
<evidence type="ECO:0000256" key="1">
    <source>
        <dbReference type="SAM" id="MobiDB-lite"/>
    </source>
</evidence>
<gene>
    <name evidence="3" type="ORF">FIV41_14775</name>
</gene>